<accession>A0A0L0CHH2</accession>
<keyword evidence="2" id="KW-1185">Reference proteome</keyword>
<proteinExistence type="predicted"/>
<evidence type="ECO:0000313" key="1">
    <source>
        <dbReference type="EMBL" id="KNC31662.1"/>
    </source>
</evidence>
<evidence type="ECO:0000313" key="2">
    <source>
        <dbReference type="Proteomes" id="UP000037069"/>
    </source>
</evidence>
<gene>
    <name evidence="1" type="ORF">FF38_10084</name>
</gene>
<dbReference type="EMBL" id="JRES01000399">
    <property type="protein sequence ID" value="KNC31662.1"/>
    <property type="molecule type" value="Genomic_DNA"/>
</dbReference>
<sequence length="256" mass="29134">MTELFERFCTEQREQLHQFRSESFRNNNTTDLNNTTFDKRLNDLEMYNNILQSRLNRADIIVKGLPKHIKNLRVPILKIASLCGLPISHDGIQHCTYINNGRAVLVKLNSVQHRDKIMMNYSKKQHIVLKDIIGGDITSKVFLSDHLTRVAANLISICRDLRIENKILKYKFINADTPKVRVTLPDNNVKILCLQQCSVMLNEALSADNVACGPPVNCYGTQNDIGWDPLMLSASTVRESSIHNSQPYSNGHMDNT</sequence>
<protein>
    <submittedName>
        <fullName evidence="1">Uncharacterized protein</fullName>
    </submittedName>
</protein>
<dbReference type="OrthoDB" id="8059039at2759"/>
<comment type="caution">
    <text evidence="1">The sequence shown here is derived from an EMBL/GenBank/DDBJ whole genome shotgun (WGS) entry which is preliminary data.</text>
</comment>
<name>A0A0L0CHH2_LUCCU</name>
<reference evidence="1 2" key="1">
    <citation type="journal article" date="2015" name="Nat. Commun.">
        <title>Lucilia cuprina genome unlocks parasitic fly biology to underpin future interventions.</title>
        <authorList>
            <person name="Anstead C.A."/>
            <person name="Korhonen P.K."/>
            <person name="Young N.D."/>
            <person name="Hall R.S."/>
            <person name="Jex A.R."/>
            <person name="Murali S.C."/>
            <person name="Hughes D.S."/>
            <person name="Lee S.F."/>
            <person name="Perry T."/>
            <person name="Stroehlein A.J."/>
            <person name="Ansell B.R."/>
            <person name="Breugelmans B."/>
            <person name="Hofmann A."/>
            <person name="Qu J."/>
            <person name="Dugan S."/>
            <person name="Lee S.L."/>
            <person name="Chao H."/>
            <person name="Dinh H."/>
            <person name="Han Y."/>
            <person name="Doddapaneni H.V."/>
            <person name="Worley K.C."/>
            <person name="Muzny D.M."/>
            <person name="Ioannidis P."/>
            <person name="Waterhouse R.M."/>
            <person name="Zdobnov E.M."/>
            <person name="James P.J."/>
            <person name="Bagnall N.H."/>
            <person name="Kotze A.C."/>
            <person name="Gibbs R.A."/>
            <person name="Richards S."/>
            <person name="Batterham P."/>
            <person name="Gasser R.B."/>
        </authorList>
    </citation>
    <scope>NUCLEOTIDE SEQUENCE [LARGE SCALE GENOMIC DNA]</scope>
    <source>
        <strain evidence="1 2">LS</strain>
        <tissue evidence="1">Full body</tissue>
    </source>
</reference>
<dbReference type="AlphaFoldDB" id="A0A0L0CHH2"/>
<organism evidence="1 2">
    <name type="scientific">Lucilia cuprina</name>
    <name type="common">Green bottle fly</name>
    <name type="synonym">Australian sheep blowfly</name>
    <dbReference type="NCBI Taxonomy" id="7375"/>
    <lineage>
        <taxon>Eukaryota</taxon>
        <taxon>Metazoa</taxon>
        <taxon>Ecdysozoa</taxon>
        <taxon>Arthropoda</taxon>
        <taxon>Hexapoda</taxon>
        <taxon>Insecta</taxon>
        <taxon>Pterygota</taxon>
        <taxon>Neoptera</taxon>
        <taxon>Endopterygota</taxon>
        <taxon>Diptera</taxon>
        <taxon>Brachycera</taxon>
        <taxon>Muscomorpha</taxon>
        <taxon>Oestroidea</taxon>
        <taxon>Calliphoridae</taxon>
        <taxon>Luciliinae</taxon>
        <taxon>Lucilia</taxon>
    </lineage>
</organism>
<dbReference type="Proteomes" id="UP000037069">
    <property type="component" value="Unassembled WGS sequence"/>
</dbReference>